<dbReference type="RefSeq" id="WP_238457274.1">
    <property type="nucleotide sequence ID" value="NZ_FNJU01000007.1"/>
</dbReference>
<dbReference type="InterPro" id="IPR006119">
    <property type="entry name" value="Resolv_N"/>
</dbReference>
<dbReference type="InterPro" id="IPR036162">
    <property type="entry name" value="Resolvase-like_N_sf"/>
</dbReference>
<dbReference type="CDD" id="cd00338">
    <property type="entry name" value="Ser_Recombinase"/>
    <property type="match status" value="1"/>
</dbReference>
<dbReference type="Proteomes" id="UP000199159">
    <property type="component" value="Unassembled WGS sequence"/>
</dbReference>
<gene>
    <name evidence="4" type="ORF">SAMN05216565_107132</name>
</gene>
<dbReference type="PANTHER" id="PTHR30461">
    <property type="entry name" value="DNA-INVERTASE FROM LAMBDOID PROPHAGE"/>
    <property type="match status" value="1"/>
</dbReference>
<dbReference type="PROSITE" id="PS51736">
    <property type="entry name" value="RECOMBINASES_3"/>
    <property type="match status" value="1"/>
</dbReference>
<dbReference type="SUPFAM" id="SSF53041">
    <property type="entry name" value="Resolvase-like"/>
    <property type="match status" value="1"/>
</dbReference>
<feature type="domain" description="Resolvase/invertase-type recombinase catalytic" evidence="2">
    <location>
        <begin position="8"/>
        <end position="165"/>
    </location>
</feature>
<dbReference type="PANTHER" id="PTHR30461:SF23">
    <property type="entry name" value="DNA RECOMBINASE-RELATED"/>
    <property type="match status" value="1"/>
</dbReference>
<proteinExistence type="predicted"/>
<evidence type="ECO:0000313" key="5">
    <source>
        <dbReference type="Proteomes" id="UP000199159"/>
    </source>
</evidence>
<keyword evidence="1" id="KW-0175">Coiled coil</keyword>
<dbReference type="Pfam" id="PF07508">
    <property type="entry name" value="Recombinase"/>
    <property type="match status" value="1"/>
</dbReference>
<evidence type="ECO:0000259" key="2">
    <source>
        <dbReference type="PROSITE" id="PS51736"/>
    </source>
</evidence>
<accession>A0A1H0VPB7</accession>
<dbReference type="PROSITE" id="PS51737">
    <property type="entry name" value="RECOMBINASE_DNA_BIND"/>
    <property type="match status" value="1"/>
</dbReference>
<dbReference type="AlphaFoldDB" id="A0A1H0VPB7"/>
<sequence length="514" mass="59854">MTRLYGLDLDLYIRKSRKDIEEEKKAEGQGQTYDTLERHRKRLLEVAKRENHNILEIHEEVVSGEFITERPKIQKLLRRVEASEIDAVLVIDLDRLGRGDMLDQGLLDRAFRYSGTKIITPNEIYDPEDESWELVFGVKSLVARQELKSITKRLQNGRRDSVKEGKSISRKPPYGYLRDEKLKLYPDPETSWIVKKIFEMMSGTYGRRTVAEELNKLSISPPTGVTWEPTTIAEMIQNEVYLGSIIWGKFKSVKRNGKYIRKKQPKESWLIKSNAHEPIVSEELFKAANMAYKQRWKPHTIKGKKLSNPLAGILKCEICGKAMANYPRKDRPNDQIRCSNIACKGIQRGASLNIIEEKVLQSLAEIVESFELPLKEHNKEIDSDTPLKRKALEKKEKEIEEIIGQKNNLHDLLERGVYTVDVFIERQKILTDRIKELNESIKLLSNEIELEAQIEKTQNEFVPKIKTVLESYHLTDDIEMKNMLLKSVITKATFLRKNDWKKRDQFIIQLYPHI</sequence>
<dbReference type="EMBL" id="FNJU01000007">
    <property type="protein sequence ID" value="SDP80452.1"/>
    <property type="molecule type" value="Genomic_DNA"/>
</dbReference>
<dbReference type="InterPro" id="IPR050639">
    <property type="entry name" value="SSR_resolvase"/>
</dbReference>
<keyword evidence="5" id="KW-1185">Reference proteome</keyword>
<evidence type="ECO:0000313" key="4">
    <source>
        <dbReference type="EMBL" id="SDP80452.1"/>
    </source>
</evidence>
<protein>
    <submittedName>
        <fullName evidence="4">Site-specific DNA recombinase</fullName>
    </submittedName>
</protein>
<name>A0A1H0VPB7_9BACI</name>
<dbReference type="SMART" id="SM00857">
    <property type="entry name" value="Resolvase"/>
    <property type="match status" value="1"/>
</dbReference>
<organism evidence="4 5">
    <name type="scientific">Litchfieldia salsa</name>
    <dbReference type="NCBI Taxonomy" id="930152"/>
    <lineage>
        <taxon>Bacteria</taxon>
        <taxon>Bacillati</taxon>
        <taxon>Bacillota</taxon>
        <taxon>Bacilli</taxon>
        <taxon>Bacillales</taxon>
        <taxon>Bacillaceae</taxon>
        <taxon>Litchfieldia</taxon>
    </lineage>
</organism>
<reference evidence="5" key="1">
    <citation type="submission" date="2016-10" db="EMBL/GenBank/DDBJ databases">
        <authorList>
            <person name="Varghese N."/>
            <person name="Submissions S."/>
        </authorList>
    </citation>
    <scope>NUCLEOTIDE SEQUENCE [LARGE SCALE GENOMIC DNA]</scope>
    <source>
        <strain evidence="5">IBRC-M10078</strain>
    </source>
</reference>
<dbReference type="STRING" id="930152.SAMN05216565_107132"/>
<dbReference type="Gene3D" id="3.40.50.1390">
    <property type="entry name" value="Resolvase, N-terminal catalytic domain"/>
    <property type="match status" value="1"/>
</dbReference>
<evidence type="ECO:0000259" key="3">
    <source>
        <dbReference type="PROSITE" id="PS51737"/>
    </source>
</evidence>
<dbReference type="Gene3D" id="3.90.1750.20">
    <property type="entry name" value="Putative Large Serine Recombinase, Chain B, Domain 2"/>
    <property type="match status" value="1"/>
</dbReference>
<feature type="domain" description="Recombinase" evidence="3">
    <location>
        <begin position="173"/>
        <end position="298"/>
    </location>
</feature>
<dbReference type="InterPro" id="IPR011109">
    <property type="entry name" value="DNA_bind_recombinase_dom"/>
</dbReference>
<feature type="coiled-coil region" evidence="1">
    <location>
        <begin position="392"/>
        <end position="454"/>
    </location>
</feature>
<dbReference type="GO" id="GO:0000150">
    <property type="term" value="F:DNA strand exchange activity"/>
    <property type="evidence" value="ECO:0007669"/>
    <property type="project" value="InterPro"/>
</dbReference>
<evidence type="ECO:0000256" key="1">
    <source>
        <dbReference type="SAM" id="Coils"/>
    </source>
</evidence>
<dbReference type="Pfam" id="PF00239">
    <property type="entry name" value="Resolvase"/>
    <property type="match status" value="1"/>
</dbReference>
<dbReference type="GO" id="GO:0003677">
    <property type="term" value="F:DNA binding"/>
    <property type="evidence" value="ECO:0007669"/>
    <property type="project" value="InterPro"/>
</dbReference>
<dbReference type="InterPro" id="IPR038109">
    <property type="entry name" value="DNA_bind_recomb_sf"/>
</dbReference>